<organism evidence="1 2">
    <name type="scientific">Zootermopsis nevadensis</name>
    <name type="common">Dampwood termite</name>
    <dbReference type="NCBI Taxonomy" id="136037"/>
    <lineage>
        <taxon>Eukaryota</taxon>
        <taxon>Metazoa</taxon>
        <taxon>Ecdysozoa</taxon>
        <taxon>Arthropoda</taxon>
        <taxon>Hexapoda</taxon>
        <taxon>Insecta</taxon>
        <taxon>Pterygota</taxon>
        <taxon>Neoptera</taxon>
        <taxon>Polyneoptera</taxon>
        <taxon>Dictyoptera</taxon>
        <taxon>Blattodea</taxon>
        <taxon>Blattoidea</taxon>
        <taxon>Termitoidae</taxon>
        <taxon>Termopsidae</taxon>
        <taxon>Zootermopsis</taxon>
    </lineage>
</organism>
<dbReference type="Proteomes" id="UP000027135">
    <property type="component" value="Unassembled WGS sequence"/>
</dbReference>
<dbReference type="Gene3D" id="2.130.10.80">
    <property type="entry name" value="Galactose oxidase/kelch, beta-propeller"/>
    <property type="match status" value="1"/>
</dbReference>
<protein>
    <submittedName>
        <fullName evidence="1">Uncharacterized protein</fullName>
    </submittedName>
</protein>
<reference evidence="1 2" key="1">
    <citation type="journal article" date="2014" name="Nat. Commun.">
        <title>Molecular traces of alternative social organization in a termite genome.</title>
        <authorList>
            <person name="Terrapon N."/>
            <person name="Li C."/>
            <person name="Robertson H.M."/>
            <person name="Ji L."/>
            <person name="Meng X."/>
            <person name="Booth W."/>
            <person name="Chen Z."/>
            <person name="Childers C.P."/>
            <person name="Glastad K.M."/>
            <person name="Gokhale K."/>
            <person name="Gowin J."/>
            <person name="Gronenberg W."/>
            <person name="Hermansen R.A."/>
            <person name="Hu H."/>
            <person name="Hunt B.G."/>
            <person name="Huylmans A.K."/>
            <person name="Khalil S.M."/>
            <person name="Mitchell R.D."/>
            <person name="Munoz-Torres M.C."/>
            <person name="Mustard J.A."/>
            <person name="Pan H."/>
            <person name="Reese J.T."/>
            <person name="Scharf M.E."/>
            <person name="Sun F."/>
            <person name="Vogel H."/>
            <person name="Xiao J."/>
            <person name="Yang W."/>
            <person name="Yang Z."/>
            <person name="Yang Z."/>
            <person name="Zhou J."/>
            <person name="Zhu J."/>
            <person name="Brent C.S."/>
            <person name="Elsik C.G."/>
            <person name="Goodisman M.A."/>
            <person name="Liberles D.A."/>
            <person name="Roe R.M."/>
            <person name="Vargo E.L."/>
            <person name="Vilcinskas A."/>
            <person name="Wang J."/>
            <person name="Bornberg-Bauer E."/>
            <person name="Korb J."/>
            <person name="Zhang G."/>
            <person name="Liebig J."/>
        </authorList>
    </citation>
    <scope>NUCLEOTIDE SEQUENCE [LARGE SCALE GENOMIC DNA]</scope>
    <source>
        <tissue evidence="1">Whole organism</tissue>
    </source>
</reference>
<dbReference type="EMBL" id="KK853149">
    <property type="protein sequence ID" value="KDR10701.1"/>
    <property type="molecule type" value="Genomic_DNA"/>
</dbReference>
<dbReference type="AlphaFoldDB" id="A0A067QZX7"/>
<keyword evidence="2" id="KW-1185">Reference proteome</keyword>
<dbReference type="InterPro" id="IPR037293">
    <property type="entry name" value="Gal_Oxidase_central_sf"/>
</dbReference>
<gene>
    <name evidence="1" type="ORF">L798_14380</name>
</gene>
<sequence length="73" mass="8411">MNFYSGYLNAEVIDDTIFAIGGQSDKGIAYFDAKDCQWHQMADMNFSKTYPSTCVIKNLPNASDYEYKHRENQ</sequence>
<evidence type="ECO:0000313" key="2">
    <source>
        <dbReference type="Proteomes" id="UP000027135"/>
    </source>
</evidence>
<accession>A0A067QZX7</accession>
<dbReference type="InParanoid" id="A0A067QZX7"/>
<dbReference type="SUPFAM" id="SSF117281">
    <property type="entry name" value="Kelch motif"/>
    <property type="match status" value="1"/>
</dbReference>
<evidence type="ECO:0000313" key="1">
    <source>
        <dbReference type="EMBL" id="KDR10701.1"/>
    </source>
</evidence>
<proteinExistence type="predicted"/>
<name>A0A067QZX7_ZOONE</name>
<dbReference type="InterPro" id="IPR015915">
    <property type="entry name" value="Kelch-typ_b-propeller"/>
</dbReference>